<name>A0A9D1WWP1_9FIRM</name>
<keyword evidence="1" id="KW-1133">Transmembrane helix</keyword>
<proteinExistence type="predicted"/>
<comment type="caution">
    <text evidence="2">The sequence shown here is derived from an EMBL/GenBank/DDBJ whole genome shotgun (WGS) entry which is preliminary data.</text>
</comment>
<keyword evidence="1" id="KW-0812">Transmembrane</keyword>
<dbReference type="Proteomes" id="UP000886721">
    <property type="component" value="Unassembled WGS sequence"/>
</dbReference>
<dbReference type="EMBL" id="DXEM01000032">
    <property type="protein sequence ID" value="HIX68538.1"/>
    <property type="molecule type" value="Genomic_DNA"/>
</dbReference>
<reference evidence="2" key="2">
    <citation type="submission" date="2021-04" db="EMBL/GenBank/DDBJ databases">
        <authorList>
            <person name="Gilroy R."/>
        </authorList>
    </citation>
    <scope>NUCLEOTIDE SEQUENCE</scope>
    <source>
        <strain evidence="2">CHK191-13928</strain>
    </source>
</reference>
<keyword evidence="1" id="KW-0472">Membrane</keyword>
<reference evidence="2" key="1">
    <citation type="journal article" date="2021" name="PeerJ">
        <title>Extensive microbial diversity within the chicken gut microbiome revealed by metagenomics and culture.</title>
        <authorList>
            <person name="Gilroy R."/>
            <person name="Ravi A."/>
            <person name="Getino M."/>
            <person name="Pursley I."/>
            <person name="Horton D.L."/>
            <person name="Alikhan N.F."/>
            <person name="Baker D."/>
            <person name="Gharbi K."/>
            <person name="Hall N."/>
            <person name="Watson M."/>
            <person name="Adriaenssens E.M."/>
            <person name="Foster-Nyarko E."/>
            <person name="Jarju S."/>
            <person name="Secka A."/>
            <person name="Antonio M."/>
            <person name="Oren A."/>
            <person name="Chaudhuri R.R."/>
            <person name="La Ragione R."/>
            <person name="Hildebrand F."/>
            <person name="Pallen M.J."/>
        </authorList>
    </citation>
    <scope>NUCLEOTIDE SEQUENCE</scope>
    <source>
        <strain evidence="2">CHK191-13928</strain>
    </source>
</reference>
<feature type="transmembrane region" description="Helical" evidence="1">
    <location>
        <begin position="84"/>
        <end position="108"/>
    </location>
</feature>
<protein>
    <submittedName>
        <fullName evidence="2">Uncharacterized protein</fullName>
    </submittedName>
</protein>
<evidence type="ECO:0000256" key="1">
    <source>
        <dbReference type="SAM" id="Phobius"/>
    </source>
</evidence>
<sequence>MRKNKKTYAHRPSDQVVSENSVISGVLGITGIVGYLLLIYGSSQAFGQGSVLIGLAGWGLFAAGAIGMYLAVKSLEDAAAAEAWKIVGCAANGIVLLFSVIVLIMGLIG</sequence>
<feature type="transmembrane region" description="Helical" evidence="1">
    <location>
        <begin position="52"/>
        <end position="72"/>
    </location>
</feature>
<feature type="transmembrane region" description="Helical" evidence="1">
    <location>
        <begin position="21"/>
        <end position="40"/>
    </location>
</feature>
<gene>
    <name evidence="2" type="ORF">H9735_10530</name>
</gene>
<organism evidence="2 3">
    <name type="scientific">Candidatus Anaerostipes excrementavium</name>
    <dbReference type="NCBI Taxonomy" id="2838463"/>
    <lineage>
        <taxon>Bacteria</taxon>
        <taxon>Bacillati</taxon>
        <taxon>Bacillota</taxon>
        <taxon>Clostridia</taxon>
        <taxon>Lachnospirales</taxon>
        <taxon>Lachnospiraceae</taxon>
        <taxon>Anaerostipes</taxon>
    </lineage>
</organism>
<accession>A0A9D1WWP1</accession>
<dbReference type="AlphaFoldDB" id="A0A9D1WWP1"/>
<evidence type="ECO:0000313" key="2">
    <source>
        <dbReference type="EMBL" id="HIX68538.1"/>
    </source>
</evidence>
<evidence type="ECO:0000313" key="3">
    <source>
        <dbReference type="Proteomes" id="UP000886721"/>
    </source>
</evidence>